<comment type="caution">
    <text evidence="1">The sequence shown here is derived from an EMBL/GenBank/DDBJ whole genome shotgun (WGS) entry which is preliminary data.</text>
</comment>
<name>A0A6L2JPR7_TANCI</name>
<protein>
    <submittedName>
        <fullName evidence="1">Uncharacterized protein</fullName>
    </submittedName>
</protein>
<reference evidence="1" key="1">
    <citation type="journal article" date="2019" name="Sci. Rep.">
        <title>Draft genome of Tanacetum cinerariifolium, the natural source of mosquito coil.</title>
        <authorList>
            <person name="Yamashiro T."/>
            <person name="Shiraishi A."/>
            <person name="Satake H."/>
            <person name="Nakayama K."/>
        </authorList>
    </citation>
    <scope>NUCLEOTIDE SEQUENCE</scope>
</reference>
<dbReference type="AlphaFoldDB" id="A0A6L2JPR7"/>
<evidence type="ECO:0000313" key="1">
    <source>
        <dbReference type="EMBL" id="GEU39078.1"/>
    </source>
</evidence>
<accession>A0A6L2JPR7</accession>
<sequence>MCPDHLHVGGNERLILSLIFMPYKCILDFEDSYKQCHSQRFVKLLTALKVYEIDTKLRHPKVMGSWSLLAMLVREKNLQTYSCALIPNVEQNFMLNWASFGVGYKCAYDAPDFTIFSVRGAKVVTEDYGLVKFKDETE</sequence>
<proteinExistence type="predicted"/>
<gene>
    <name evidence="1" type="ORF">Tci_011056</name>
</gene>
<organism evidence="1">
    <name type="scientific">Tanacetum cinerariifolium</name>
    <name type="common">Dalmatian daisy</name>
    <name type="synonym">Chrysanthemum cinerariifolium</name>
    <dbReference type="NCBI Taxonomy" id="118510"/>
    <lineage>
        <taxon>Eukaryota</taxon>
        <taxon>Viridiplantae</taxon>
        <taxon>Streptophyta</taxon>
        <taxon>Embryophyta</taxon>
        <taxon>Tracheophyta</taxon>
        <taxon>Spermatophyta</taxon>
        <taxon>Magnoliopsida</taxon>
        <taxon>eudicotyledons</taxon>
        <taxon>Gunneridae</taxon>
        <taxon>Pentapetalae</taxon>
        <taxon>asterids</taxon>
        <taxon>campanulids</taxon>
        <taxon>Asterales</taxon>
        <taxon>Asteraceae</taxon>
        <taxon>Asteroideae</taxon>
        <taxon>Anthemideae</taxon>
        <taxon>Anthemidinae</taxon>
        <taxon>Tanacetum</taxon>
    </lineage>
</organism>
<dbReference type="EMBL" id="BKCJ010001129">
    <property type="protein sequence ID" value="GEU39078.1"/>
    <property type="molecule type" value="Genomic_DNA"/>
</dbReference>